<protein>
    <submittedName>
        <fullName evidence="2">Rhodanese-like domain-containing protein</fullName>
    </submittedName>
</protein>
<evidence type="ECO:0000313" key="3">
    <source>
        <dbReference type="Proteomes" id="UP001589797"/>
    </source>
</evidence>
<dbReference type="InterPro" id="IPR036873">
    <property type="entry name" value="Rhodanese-like_dom_sf"/>
</dbReference>
<dbReference type="InterPro" id="IPR050229">
    <property type="entry name" value="GlpE_sulfurtransferase"/>
</dbReference>
<dbReference type="EMBL" id="JBHLWI010000061">
    <property type="protein sequence ID" value="MFC0264538.1"/>
    <property type="molecule type" value="Genomic_DNA"/>
</dbReference>
<dbReference type="SUPFAM" id="SSF52821">
    <property type="entry name" value="Rhodanese/Cell cycle control phosphatase"/>
    <property type="match status" value="1"/>
</dbReference>
<dbReference type="PANTHER" id="PTHR43031">
    <property type="entry name" value="FAD-DEPENDENT OXIDOREDUCTASE"/>
    <property type="match status" value="1"/>
</dbReference>
<reference evidence="2 3" key="1">
    <citation type="submission" date="2024-09" db="EMBL/GenBank/DDBJ databases">
        <authorList>
            <person name="Sun Q."/>
            <person name="Mori K."/>
        </authorList>
    </citation>
    <scope>NUCLEOTIDE SEQUENCE [LARGE SCALE GENOMIC DNA]</scope>
    <source>
        <strain evidence="2 3">CCM 7650</strain>
    </source>
</reference>
<evidence type="ECO:0000259" key="1">
    <source>
        <dbReference type="PROSITE" id="PS50206"/>
    </source>
</evidence>
<sequence length="102" mass="12025">MEDITVSELREKLQNKEDFVFIDVREEWEYEEDNLGADNIPLGQLPYELDQLEQYKDKEIVLQCRSGARSGNAKRFMETKGFTKVRNLLGGIMAYRQMEEED</sequence>
<dbReference type="Proteomes" id="UP001589797">
    <property type="component" value="Unassembled WGS sequence"/>
</dbReference>
<evidence type="ECO:0000313" key="2">
    <source>
        <dbReference type="EMBL" id="MFC0264538.1"/>
    </source>
</evidence>
<dbReference type="InterPro" id="IPR001763">
    <property type="entry name" value="Rhodanese-like_dom"/>
</dbReference>
<organism evidence="2 3">
    <name type="scientific">Fontibacter flavus</name>
    <dbReference type="NCBI Taxonomy" id="654838"/>
    <lineage>
        <taxon>Bacteria</taxon>
        <taxon>Pseudomonadati</taxon>
        <taxon>Bacteroidota</taxon>
        <taxon>Cytophagia</taxon>
        <taxon>Cytophagales</taxon>
        <taxon>Cyclobacteriaceae</taxon>
        <taxon>Fontibacter</taxon>
    </lineage>
</organism>
<feature type="domain" description="Rhodanese" evidence="1">
    <location>
        <begin position="15"/>
        <end position="100"/>
    </location>
</feature>
<name>A0ABV6FXI5_9BACT</name>
<comment type="caution">
    <text evidence="2">The sequence shown here is derived from an EMBL/GenBank/DDBJ whole genome shotgun (WGS) entry which is preliminary data.</text>
</comment>
<dbReference type="RefSeq" id="WP_382389101.1">
    <property type="nucleotide sequence ID" value="NZ_JBHLWI010000061.1"/>
</dbReference>
<gene>
    <name evidence="2" type="ORF">ACFFIP_17760</name>
</gene>
<proteinExistence type="predicted"/>
<keyword evidence="3" id="KW-1185">Reference proteome</keyword>
<dbReference type="CDD" id="cd00158">
    <property type="entry name" value="RHOD"/>
    <property type="match status" value="1"/>
</dbReference>
<dbReference type="SMART" id="SM00450">
    <property type="entry name" value="RHOD"/>
    <property type="match status" value="1"/>
</dbReference>
<accession>A0ABV6FXI5</accession>
<dbReference type="PANTHER" id="PTHR43031:SF17">
    <property type="entry name" value="SULFURTRANSFERASE YTWF-RELATED"/>
    <property type="match status" value="1"/>
</dbReference>
<dbReference type="Gene3D" id="3.40.250.10">
    <property type="entry name" value="Rhodanese-like domain"/>
    <property type="match status" value="1"/>
</dbReference>
<dbReference type="Pfam" id="PF00581">
    <property type="entry name" value="Rhodanese"/>
    <property type="match status" value="1"/>
</dbReference>
<dbReference type="PROSITE" id="PS50206">
    <property type="entry name" value="RHODANESE_3"/>
    <property type="match status" value="1"/>
</dbReference>